<dbReference type="RefSeq" id="WP_369192505.1">
    <property type="nucleotide sequence ID" value="NZ_CP163431.1"/>
</dbReference>
<evidence type="ECO:0000259" key="2">
    <source>
        <dbReference type="Pfam" id="PF13358"/>
    </source>
</evidence>
<accession>A0AB39MN43</accession>
<dbReference type="EMBL" id="CP163431">
    <property type="protein sequence ID" value="XDQ07771.1"/>
    <property type="molecule type" value="Genomic_DNA"/>
</dbReference>
<evidence type="ECO:0000256" key="1">
    <source>
        <dbReference type="SAM" id="MobiDB-lite"/>
    </source>
</evidence>
<feature type="compositionally biased region" description="Basic and acidic residues" evidence="1">
    <location>
        <begin position="154"/>
        <end position="171"/>
    </location>
</feature>
<protein>
    <submittedName>
        <fullName evidence="3">Transposase</fullName>
    </submittedName>
</protein>
<gene>
    <name evidence="3" type="ORF">AB5J58_08320</name>
</gene>
<evidence type="ECO:0000313" key="3">
    <source>
        <dbReference type="EMBL" id="XDQ07771.1"/>
    </source>
</evidence>
<dbReference type="Pfam" id="PF13358">
    <property type="entry name" value="DDE_3"/>
    <property type="match status" value="1"/>
</dbReference>
<proteinExistence type="predicted"/>
<name>A0AB39MN43_9ACTN</name>
<organism evidence="3">
    <name type="scientific">Streptomyces sp. R08</name>
    <dbReference type="NCBI Taxonomy" id="3238624"/>
    <lineage>
        <taxon>Bacteria</taxon>
        <taxon>Bacillati</taxon>
        <taxon>Actinomycetota</taxon>
        <taxon>Actinomycetes</taxon>
        <taxon>Kitasatosporales</taxon>
        <taxon>Streptomycetaceae</taxon>
        <taxon>Streptomyces</taxon>
    </lineage>
</organism>
<feature type="region of interest" description="Disordered" evidence="1">
    <location>
        <begin position="127"/>
        <end position="247"/>
    </location>
</feature>
<dbReference type="InterPro" id="IPR038717">
    <property type="entry name" value="Tc1-like_DDE_dom"/>
</dbReference>
<sequence>MAPGRARAMRVNHTYGRGGALAHLAACDIHRAEAFGNCEQTTGIVPFMKLVEQVMTSEPYASAKRLYWIVDNGSSHRGESAMDRPASRFPNAVLVHTPVHGSWLNQMEISFSIVQRKVVSPNDFTNLGEVQSGSSPPPAWMSCRPDSTGTQSPTDRKNPPPHSPHDQPPKDVRRRPPRARGLSICGSAARARPAATDRSAANAPRPANDYAPDLTSPTRWRTRPQGHAASTSGRRRAYPSPPPRGSC</sequence>
<dbReference type="AlphaFoldDB" id="A0AB39MN43"/>
<feature type="domain" description="Tc1-like transposase DDE" evidence="2">
    <location>
        <begin position="10"/>
        <end position="127"/>
    </location>
</feature>
<reference evidence="3" key="1">
    <citation type="submission" date="2024-07" db="EMBL/GenBank/DDBJ databases">
        <authorList>
            <person name="Yu S.T."/>
        </authorList>
    </citation>
    <scope>NUCLEOTIDE SEQUENCE</scope>
    <source>
        <strain evidence="3">R08</strain>
    </source>
</reference>